<proteinExistence type="predicted"/>
<evidence type="ECO:0008006" key="4">
    <source>
        <dbReference type="Google" id="ProtNLM"/>
    </source>
</evidence>
<dbReference type="Proteomes" id="UP000198406">
    <property type="component" value="Unassembled WGS sequence"/>
</dbReference>
<dbReference type="SUPFAM" id="SSF46565">
    <property type="entry name" value="Chaperone J-domain"/>
    <property type="match status" value="1"/>
</dbReference>
<evidence type="ECO:0000256" key="1">
    <source>
        <dbReference type="SAM" id="MobiDB-lite"/>
    </source>
</evidence>
<dbReference type="EMBL" id="BDSP01000134">
    <property type="protein sequence ID" value="GAX19153.1"/>
    <property type="molecule type" value="Genomic_DNA"/>
</dbReference>
<feature type="region of interest" description="Disordered" evidence="1">
    <location>
        <begin position="190"/>
        <end position="213"/>
    </location>
</feature>
<gene>
    <name evidence="2" type="ORF">FisN_3Lh097</name>
</gene>
<dbReference type="OrthoDB" id="45334at2759"/>
<dbReference type="InterPro" id="IPR001623">
    <property type="entry name" value="DnaJ_domain"/>
</dbReference>
<dbReference type="Gene3D" id="1.10.287.110">
    <property type="entry name" value="DnaJ domain"/>
    <property type="match status" value="1"/>
</dbReference>
<dbReference type="CDD" id="cd06257">
    <property type="entry name" value="DnaJ"/>
    <property type="match status" value="1"/>
</dbReference>
<accession>A0A1Z5JYN8</accession>
<evidence type="ECO:0000313" key="2">
    <source>
        <dbReference type="EMBL" id="GAX19153.1"/>
    </source>
</evidence>
<dbReference type="InParanoid" id="A0A1Z5JYN8"/>
<sequence length="213" mass="25036">MTTRAASAAFNLQAKQELVKLLFGKQYCRKGPVAHRMLDHSIYSYEDLRSAYLKRVQEIHPDKHHHHHNESQNRLERQQQFIQLQDAWSRFEELAKVMRTVHQHHREKTHHNFTLFGVGCSFADSEQERNLRNHFTDQACRGWFSAGALSPDNSMDDSLRNNDTVSTYEPLFVQDEEETIREEDMETGRDTIGTANHNEQPQAAMEFLRRSQR</sequence>
<dbReference type="InterPro" id="IPR036869">
    <property type="entry name" value="J_dom_sf"/>
</dbReference>
<name>A0A1Z5JYN8_FISSO</name>
<keyword evidence="3" id="KW-1185">Reference proteome</keyword>
<organism evidence="2 3">
    <name type="scientific">Fistulifera solaris</name>
    <name type="common">Oleaginous diatom</name>
    <dbReference type="NCBI Taxonomy" id="1519565"/>
    <lineage>
        <taxon>Eukaryota</taxon>
        <taxon>Sar</taxon>
        <taxon>Stramenopiles</taxon>
        <taxon>Ochrophyta</taxon>
        <taxon>Bacillariophyta</taxon>
        <taxon>Bacillariophyceae</taxon>
        <taxon>Bacillariophycidae</taxon>
        <taxon>Naviculales</taxon>
        <taxon>Naviculaceae</taxon>
        <taxon>Fistulifera</taxon>
    </lineage>
</organism>
<dbReference type="AlphaFoldDB" id="A0A1Z5JYN8"/>
<reference evidence="2 3" key="1">
    <citation type="journal article" date="2015" name="Plant Cell">
        <title>Oil accumulation by the oleaginous diatom Fistulifera solaris as revealed by the genome and transcriptome.</title>
        <authorList>
            <person name="Tanaka T."/>
            <person name="Maeda Y."/>
            <person name="Veluchamy A."/>
            <person name="Tanaka M."/>
            <person name="Abida H."/>
            <person name="Marechal E."/>
            <person name="Bowler C."/>
            <person name="Muto M."/>
            <person name="Sunaga Y."/>
            <person name="Tanaka M."/>
            <person name="Yoshino T."/>
            <person name="Taniguchi T."/>
            <person name="Fukuda Y."/>
            <person name="Nemoto M."/>
            <person name="Matsumoto M."/>
            <person name="Wong P.S."/>
            <person name="Aburatani S."/>
            <person name="Fujibuchi W."/>
        </authorList>
    </citation>
    <scope>NUCLEOTIDE SEQUENCE [LARGE SCALE GENOMIC DNA]</scope>
    <source>
        <strain evidence="2 3">JPCC DA0580</strain>
    </source>
</reference>
<comment type="caution">
    <text evidence="2">The sequence shown here is derived from an EMBL/GenBank/DDBJ whole genome shotgun (WGS) entry which is preliminary data.</text>
</comment>
<evidence type="ECO:0000313" key="3">
    <source>
        <dbReference type="Proteomes" id="UP000198406"/>
    </source>
</evidence>
<protein>
    <recommendedName>
        <fullName evidence="4">J domain-containing protein</fullName>
    </recommendedName>
</protein>